<dbReference type="HOGENOM" id="CLU_2315351_0_0_9"/>
<comment type="caution">
    <text evidence="1">The sequence shown here is derived from an EMBL/GenBank/DDBJ whole genome shotgun (WGS) entry which is preliminary data.</text>
</comment>
<dbReference type="Proteomes" id="UP000029585">
    <property type="component" value="Unassembled WGS sequence"/>
</dbReference>
<dbReference type="RefSeq" id="WP_024724341.1">
    <property type="nucleotide sequence ID" value="NZ_KN174167.1"/>
</dbReference>
<evidence type="ECO:0000313" key="1">
    <source>
        <dbReference type="EMBL" id="KGF53521.1"/>
    </source>
</evidence>
<proteinExistence type="predicted"/>
<protein>
    <submittedName>
        <fullName evidence="1">Uncharacterized protein</fullName>
    </submittedName>
</protein>
<sequence length="99" mass="11369">MALFLDLESLASLLDEEPETDVEAEEQEPVNSYLLHEVLPLLELGLYPRLADIDYDEFECYDPAALLGYIEESGRRMWNHGELIRSIRKIPPTCRAAFV</sequence>
<organism evidence="1 2">
    <name type="scientific">Flavonifractor plautii 1_3_50AFAA</name>
    <dbReference type="NCBI Taxonomy" id="742738"/>
    <lineage>
        <taxon>Bacteria</taxon>
        <taxon>Bacillati</taxon>
        <taxon>Bacillota</taxon>
        <taxon>Clostridia</taxon>
        <taxon>Eubacteriales</taxon>
        <taxon>Oscillospiraceae</taxon>
        <taxon>Flavonifractor</taxon>
    </lineage>
</organism>
<dbReference type="EMBL" id="ADLO01000110">
    <property type="protein sequence ID" value="KGF53521.1"/>
    <property type="molecule type" value="Genomic_DNA"/>
</dbReference>
<dbReference type="AlphaFoldDB" id="A0A096B3I7"/>
<gene>
    <name evidence="1" type="ORF">HMPREF9460_03657</name>
</gene>
<name>A0A096B3I7_FLAPL</name>
<dbReference type="PATRIC" id="fig|742738.3.peg.3765"/>
<keyword evidence="2" id="KW-1185">Reference proteome</keyword>
<reference evidence="1 2" key="1">
    <citation type="submission" date="2011-08" db="EMBL/GenBank/DDBJ databases">
        <title>The Genome Sequence of Clostridium orbiscindens 1_3_50AFAA.</title>
        <authorList>
            <consortium name="The Broad Institute Genome Sequencing Platform"/>
            <person name="Earl A."/>
            <person name="Ward D."/>
            <person name="Feldgarden M."/>
            <person name="Gevers D."/>
            <person name="Daigneault M."/>
            <person name="Strauss J."/>
            <person name="Allen-Vercoe E."/>
            <person name="Young S.K."/>
            <person name="Zeng Q."/>
            <person name="Gargeya S."/>
            <person name="Fitzgerald M."/>
            <person name="Haas B."/>
            <person name="Abouelleil A."/>
            <person name="Alvarado L."/>
            <person name="Arachchi H.M."/>
            <person name="Berlin A."/>
            <person name="Brown A."/>
            <person name="Chapman S.B."/>
            <person name="Chen Z."/>
            <person name="Dunbar C."/>
            <person name="Freedman E."/>
            <person name="Gearin G."/>
            <person name="Gellesch M."/>
            <person name="Goldberg J."/>
            <person name="Griggs A."/>
            <person name="Gujja S."/>
            <person name="Heiman D."/>
            <person name="Howarth C."/>
            <person name="Larson L."/>
            <person name="Lui A."/>
            <person name="MacDonald P.J.P."/>
            <person name="Montmayeur A."/>
            <person name="Murphy C."/>
            <person name="Neiman D."/>
            <person name="Pearson M."/>
            <person name="Priest M."/>
            <person name="Roberts A."/>
            <person name="Saif S."/>
            <person name="Shea T."/>
            <person name="Shenoy N."/>
            <person name="Sisk P."/>
            <person name="Stolte C."/>
            <person name="Sykes S."/>
            <person name="Wortman J."/>
            <person name="Nusbaum C."/>
            <person name="Birren B."/>
        </authorList>
    </citation>
    <scope>NUCLEOTIDE SEQUENCE [LARGE SCALE GENOMIC DNA]</scope>
    <source>
        <strain evidence="1 2">1_3_50AFAA</strain>
    </source>
</reference>
<accession>A0A096B3I7</accession>
<evidence type="ECO:0000313" key="2">
    <source>
        <dbReference type="Proteomes" id="UP000029585"/>
    </source>
</evidence>